<dbReference type="PANTHER" id="PTHR11516:SF60">
    <property type="entry name" value="PYRUVATE DEHYDROGENASE E1 COMPONENT SUBUNIT ALPHA"/>
    <property type="match status" value="1"/>
</dbReference>
<accession>A0A9Q9C029</accession>
<dbReference type="CDD" id="cd02000">
    <property type="entry name" value="TPP_E1_PDC_ADC_BCADC"/>
    <property type="match status" value="1"/>
</dbReference>
<comment type="catalytic activity">
    <reaction evidence="7 8">
        <text>N(6)-[(R)-lipoyl]-L-lysyl-[protein] + pyruvate + H(+) = N(6)-[(R)-S(8)-acetyldihydrolipoyl]-L-lysyl-[protein] + CO2</text>
        <dbReference type="Rhea" id="RHEA:19189"/>
        <dbReference type="Rhea" id="RHEA-COMP:10474"/>
        <dbReference type="Rhea" id="RHEA-COMP:10478"/>
        <dbReference type="ChEBI" id="CHEBI:15361"/>
        <dbReference type="ChEBI" id="CHEBI:15378"/>
        <dbReference type="ChEBI" id="CHEBI:16526"/>
        <dbReference type="ChEBI" id="CHEBI:83099"/>
        <dbReference type="ChEBI" id="CHEBI:83111"/>
        <dbReference type="EC" id="1.2.4.1"/>
    </reaction>
</comment>
<dbReference type="InterPro" id="IPR001017">
    <property type="entry name" value="DH_E1"/>
</dbReference>
<protein>
    <recommendedName>
        <fullName evidence="3 8">Pyruvate dehydrogenase E1 component subunit alpha</fullName>
        <ecNumber evidence="8">1.2.4.1</ecNumber>
    </recommendedName>
</protein>
<dbReference type="EC" id="1.2.4.1" evidence="8"/>
<evidence type="ECO:0000256" key="6">
    <source>
        <dbReference type="ARBA" id="ARBA00025211"/>
    </source>
</evidence>
<dbReference type="RefSeq" id="WP_218193786.1">
    <property type="nucleotide sequence ID" value="NZ_CP054597.1"/>
</dbReference>
<keyword evidence="4 8" id="KW-0560">Oxidoreductase</keyword>
<evidence type="ECO:0000313" key="10">
    <source>
        <dbReference type="EMBL" id="UTO55689.1"/>
    </source>
</evidence>
<dbReference type="Pfam" id="PF00676">
    <property type="entry name" value="E1_dh"/>
    <property type="match status" value="1"/>
</dbReference>
<dbReference type="GO" id="GO:0004739">
    <property type="term" value="F:pyruvate dehydrogenase (acetyl-transferring) activity"/>
    <property type="evidence" value="ECO:0007669"/>
    <property type="project" value="UniProtKB-UniRule"/>
</dbReference>
<evidence type="ECO:0000256" key="3">
    <source>
        <dbReference type="ARBA" id="ARBA00014159"/>
    </source>
</evidence>
<dbReference type="FunFam" id="3.40.50.970:FF:000013">
    <property type="entry name" value="Pyruvate dehydrogenase E1 component subunit alpha"/>
    <property type="match status" value="1"/>
</dbReference>
<dbReference type="InterPro" id="IPR050642">
    <property type="entry name" value="PDH_E1_Alpha_Subunit"/>
</dbReference>
<evidence type="ECO:0000256" key="7">
    <source>
        <dbReference type="ARBA" id="ARBA00051231"/>
    </source>
</evidence>
<evidence type="ECO:0000313" key="12">
    <source>
        <dbReference type="Proteomes" id="UP001059822"/>
    </source>
</evidence>
<evidence type="ECO:0000313" key="11">
    <source>
        <dbReference type="EMBL" id="UTO56607.1"/>
    </source>
</evidence>
<dbReference type="EMBL" id="CP089285">
    <property type="protein sequence ID" value="UTO56607.1"/>
    <property type="molecule type" value="Genomic_DNA"/>
</dbReference>
<dbReference type="PANTHER" id="PTHR11516">
    <property type="entry name" value="PYRUVATE DEHYDROGENASE E1 COMPONENT, ALPHA SUBUNIT BACTERIAL AND ORGANELLAR"/>
    <property type="match status" value="1"/>
</dbReference>
<proteinExistence type="predicted"/>
<comment type="cofactor">
    <cofactor evidence="1 8">
        <name>thiamine diphosphate</name>
        <dbReference type="ChEBI" id="CHEBI:58937"/>
    </cofactor>
</comment>
<evidence type="ECO:0000256" key="4">
    <source>
        <dbReference type="ARBA" id="ARBA00023002"/>
    </source>
</evidence>
<sequence>MSLYKNLTQEQIINCYYNMLLIRRFEEKAGQFYGMGLIRGFCHLYIGQEAVAVGLQYSTINGDSIITSYRDHGFMLSAGTDPKYVMAELMGKSTGCSKGKGGSMHMFNIEKNFFGGHGIVGAQVSIGTGIAFANKYKQNTNVVFACFGDGAVNQGQVYESFNMASLWKLPIIYVIENNEYAMGTSVARASYITDLYKKGESCGIPGYQVDGMDIFSVIQTGQDAAKHCRENNGPVLLEIKTYRYRGHSMSDPATYRTKEEVQEIKEIKDPINRLKKYIISQNITTEDVLNEYEKKIRNVIKDTIDFSQNSPYPNDNDLYIEIYKN</sequence>
<dbReference type="Proteomes" id="UP001059985">
    <property type="component" value="Chromosome"/>
</dbReference>
<dbReference type="Proteomes" id="UP001059822">
    <property type="component" value="Chromosome"/>
</dbReference>
<dbReference type="GO" id="GO:0006086">
    <property type="term" value="P:pyruvate decarboxylation to acetyl-CoA"/>
    <property type="evidence" value="ECO:0007669"/>
    <property type="project" value="InterPro"/>
</dbReference>
<evidence type="ECO:0000256" key="2">
    <source>
        <dbReference type="ARBA" id="ARBA00011870"/>
    </source>
</evidence>
<organism evidence="10 12">
    <name type="scientific">Neoehrlichia mikurensis</name>
    <dbReference type="NCBI Taxonomy" id="89586"/>
    <lineage>
        <taxon>Bacteria</taxon>
        <taxon>Pseudomonadati</taxon>
        <taxon>Pseudomonadota</taxon>
        <taxon>Alphaproteobacteria</taxon>
        <taxon>Rickettsiales</taxon>
        <taxon>Anaplasmataceae</taxon>
        <taxon>Candidatus Neoehrlichia</taxon>
    </lineage>
</organism>
<evidence type="ECO:0000256" key="8">
    <source>
        <dbReference type="RuleBase" id="RU361139"/>
    </source>
</evidence>
<dbReference type="InterPro" id="IPR017597">
    <property type="entry name" value="Pyrv_DH_E1_asu_subgrp-y"/>
</dbReference>
<keyword evidence="5 8" id="KW-0786">Thiamine pyrophosphate</keyword>
<dbReference type="EMBL" id="CP089286">
    <property type="protein sequence ID" value="UTO55689.1"/>
    <property type="molecule type" value="Genomic_DNA"/>
</dbReference>
<evidence type="ECO:0000256" key="5">
    <source>
        <dbReference type="ARBA" id="ARBA00023052"/>
    </source>
</evidence>
<evidence type="ECO:0000259" key="9">
    <source>
        <dbReference type="Pfam" id="PF00676"/>
    </source>
</evidence>
<evidence type="ECO:0000256" key="1">
    <source>
        <dbReference type="ARBA" id="ARBA00001964"/>
    </source>
</evidence>
<feature type="domain" description="Dehydrogenase E1 component" evidence="9">
    <location>
        <begin position="18"/>
        <end position="314"/>
    </location>
</feature>
<reference evidence="10" key="1">
    <citation type="journal article" date="2022" name="Microorganisms">
        <title>Assembly and Comparison of Ca. Neoehrlichia mikurensis Genomes.</title>
        <authorList>
            <person name="Azagi T."/>
            <person name="Dirks R.P."/>
            <person name="Yebra-Pimentel E.S."/>
            <person name="Schaap P.J."/>
            <person name="Koehorst J.J."/>
            <person name="Esser H.J."/>
            <person name="Sprong H."/>
        </authorList>
    </citation>
    <scope>NUCLEOTIDE SEQUENCE</scope>
    <source>
        <strain evidence="11">18-2804</strain>
        <strain evidence="10">18-2837</strain>
    </source>
</reference>
<keyword evidence="8 10" id="KW-0670">Pyruvate</keyword>
<gene>
    <name evidence="8 10" type="primary">pdhA</name>
    <name evidence="11" type="ORF">LUA81_01205</name>
    <name evidence="10" type="ORF">LUA82_01215</name>
</gene>
<dbReference type="NCBIfam" id="TIGR03182">
    <property type="entry name" value="PDH_E1_alph_y"/>
    <property type="match status" value="1"/>
</dbReference>
<comment type="function">
    <text evidence="6">The pyruvate dehydrogenase complex catalyzes the overall conversion of pyruvate to acetyl-CoA and CO(2). It contains multiple copies of three enzymatic components: pyruvate dehydrogenase (E1), dihydrolipoamide acetyltransferase (E2) and lipoamide dehydrogenase (E3).</text>
</comment>
<dbReference type="AlphaFoldDB" id="A0A9Q9C029"/>
<comment type="subunit">
    <text evidence="2 8">Heterodimer of an alpha and a beta chain.</text>
</comment>
<keyword evidence="13" id="KW-1185">Reference proteome</keyword>
<evidence type="ECO:0000313" key="13">
    <source>
        <dbReference type="Proteomes" id="UP001059985"/>
    </source>
</evidence>
<name>A0A9Q9C029_9RICK</name>